<dbReference type="Proteomes" id="UP000594195">
    <property type="component" value="Chromosome"/>
</dbReference>
<accession>A0A7M2Y5R1</accession>
<dbReference type="KEGG" id="kfa:Q73A0000_03210"/>
<reference evidence="1 2" key="1">
    <citation type="submission" date="2019-05" db="EMBL/GenBank/DDBJ databases">
        <title>Chryseobacterium sp. isolated from King George Island, maritime Antarctica.</title>
        <authorList>
            <person name="Peng X."/>
        </authorList>
    </citation>
    <scope>NUCLEOTIDE SEQUENCE [LARGE SCALE GENOMIC DNA]</scope>
    <source>
        <strain evidence="1 2">7-3A</strain>
    </source>
</reference>
<protein>
    <submittedName>
        <fullName evidence="1">Uncharacterized protein</fullName>
    </submittedName>
</protein>
<dbReference type="RefSeq" id="WP_193812654.1">
    <property type="nucleotide sequence ID" value="NZ_CP040442.1"/>
</dbReference>
<gene>
    <name evidence="1" type="ORF">Q73A0000_03210</name>
</gene>
<organism evidence="1 2">
    <name type="scientific">Kaistella flava</name>
    <name type="common">ex Peng et al. 2021</name>
    <dbReference type="NCBI Taxonomy" id="2038776"/>
    <lineage>
        <taxon>Bacteria</taxon>
        <taxon>Pseudomonadati</taxon>
        <taxon>Bacteroidota</taxon>
        <taxon>Flavobacteriia</taxon>
        <taxon>Flavobacteriales</taxon>
        <taxon>Weeksellaceae</taxon>
        <taxon>Chryseobacterium group</taxon>
        <taxon>Kaistella</taxon>
    </lineage>
</organism>
<dbReference type="EMBL" id="CP040442">
    <property type="protein sequence ID" value="QOW09440.1"/>
    <property type="molecule type" value="Genomic_DNA"/>
</dbReference>
<name>A0A7M2Y5R1_9FLAO</name>
<sequence>MKNKIPTQQIGAESEAISKIIFETEELARVHFETVKKRFLDINSWELFAGEHKAEFSLRDEKGNLILDHPKVGNYVSIKIPLLHNPDDDGFDWVKIEVYEEAKEEHYEAVYIRVRPTSNPKNSSDEITHFLNPTATSNFFIRRNGKEISAEVYARNETPNSKDKSLSEKIRNKIVSVGGMLIGSKIQWEGLTDGLIKHEK</sequence>
<keyword evidence="2" id="KW-1185">Reference proteome</keyword>
<evidence type="ECO:0000313" key="1">
    <source>
        <dbReference type="EMBL" id="QOW09440.1"/>
    </source>
</evidence>
<proteinExistence type="predicted"/>
<dbReference type="AlphaFoldDB" id="A0A7M2Y5R1"/>
<evidence type="ECO:0000313" key="2">
    <source>
        <dbReference type="Proteomes" id="UP000594195"/>
    </source>
</evidence>